<evidence type="ECO:0000256" key="1">
    <source>
        <dbReference type="ARBA" id="ARBA00004651"/>
    </source>
</evidence>
<accession>A0A1M6JBX4</accession>
<dbReference type="EMBL" id="FQZK01000006">
    <property type="protein sequence ID" value="SHJ44181.1"/>
    <property type="molecule type" value="Genomic_DNA"/>
</dbReference>
<feature type="transmembrane region" description="Helical" evidence="7">
    <location>
        <begin position="159"/>
        <end position="178"/>
    </location>
</feature>
<proteinExistence type="predicted"/>
<dbReference type="GO" id="GO:0005886">
    <property type="term" value="C:plasma membrane"/>
    <property type="evidence" value="ECO:0007669"/>
    <property type="project" value="UniProtKB-SubCell"/>
</dbReference>
<comment type="subcellular location">
    <subcellularLocation>
        <location evidence="1">Cell membrane</location>
        <topology evidence="1">Multi-pass membrane protein</topology>
    </subcellularLocation>
</comment>
<dbReference type="OrthoDB" id="4458428at2"/>
<evidence type="ECO:0000256" key="4">
    <source>
        <dbReference type="ARBA" id="ARBA00022989"/>
    </source>
</evidence>
<feature type="compositionally biased region" description="Basic and acidic residues" evidence="6">
    <location>
        <begin position="403"/>
        <end position="415"/>
    </location>
</feature>
<keyword evidence="2" id="KW-1003">Cell membrane</keyword>
<dbReference type="AlphaFoldDB" id="A0A1M6JBX4"/>
<keyword evidence="9" id="KW-1185">Reference proteome</keyword>
<feature type="transmembrane region" description="Helical" evidence="7">
    <location>
        <begin position="129"/>
        <end position="147"/>
    </location>
</feature>
<evidence type="ECO:0000313" key="9">
    <source>
        <dbReference type="Proteomes" id="UP000184452"/>
    </source>
</evidence>
<evidence type="ECO:0000256" key="5">
    <source>
        <dbReference type="ARBA" id="ARBA00023136"/>
    </source>
</evidence>
<evidence type="ECO:0000256" key="6">
    <source>
        <dbReference type="SAM" id="MobiDB-lite"/>
    </source>
</evidence>
<keyword evidence="3 7" id="KW-0812">Transmembrane</keyword>
<dbReference type="Pfam" id="PF06081">
    <property type="entry name" value="ArAE_1"/>
    <property type="match status" value="1"/>
</dbReference>
<dbReference type="RefSeq" id="WP_073379243.1">
    <property type="nucleotide sequence ID" value="NZ_FQZK01000006.1"/>
</dbReference>
<sequence length="415" mass="43908">MSGEPGGSASLPARVRRWCHRAAAYEGQERETAVLVLKAALAATLSWLVAHGLMGAATPAFAPFAALLMVEVTLYRSMLRSLRMVGAVLLGIALVTALAVLAGTGPAVFALAALAALVLGRWRRLGDQGNQVATAAFFAFATFVSLTGPGELLPQAAEILAVVLVGSAIGVAVNLVVLPPLRLRGAARAVSSLAGGLRRLCEDIGNALREGRPEPETAREWRSRADGLLGTARQAREATGTARESVLYNPRRLLHRRRVDVRDHDRLVDALERSAHQLSSVARSLERGRGEGGDGEQPPTRSTTARCGDLLLGAAAAWRVLEDWEASDGDGWDPPVEEFHAAVEAAERSERDLESACREDGGPPLHDPSLPYGVLLVESARLVDELGGVDEVLKASADPGGTRQDREPPRGRAGA</sequence>
<dbReference type="InterPro" id="IPR010343">
    <property type="entry name" value="ArAE_1"/>
</dbReference>
<organism evidence="8 9">
    <name type="scientific">Nocardiopsis flavescens</name>
    <dbReference type="NCBI Taxonomy" id="758803"/>
    <lineage>
        <taxon>Bacteria</taxon>
        <taxon>Bacillati</taxon>
        <taxon>Actinomycetota</taxon>
        <taxon>Actinomycetes</taxon>
        <taxon>Streptosporangiales</taxon>
        <taxon>Nocardiopsidaceae</taxon>
        <taxon>Nocardiopsis</taxon>
    </lineage>
</organism>
<evidence type="ECO:0000256" key="3">
    <source>
        <dbReference type="ARBA" id="ARBA00022692"/>
    </source>
</evidence>
<gene>
    <name evidence="8" type="ORF">SAMN05421803_10675</name>
</gene>
<evidence type="ECO:0000313" key="8">
    <source>
        <dbReference type="EMBL" id="SHJ44181.1"/>
    </source>
</evidence>
<evidence type="ECO:0000256" key="2">
    <source>
        <dbReference type="ARBA" id="ARBA00022475"/>
    </source>
</evidence>
<reference evidence="8 9" key="1">
    <citation type="submission" date="2016-11" db="EMBL/GenBank/DDBJ databases">
        <authorList>
            <person name="Jaros S."/>
            <person name="Januszkiewicz K."/>
            <person name="Wedrychowicz H."/>
        </authorList>
    </citation>
    <scope>NUCLEOTIDE SEQUENCE [LARGE SCALE GENOMIC DNA]</scope>
    <source>
        <strain evidence="8 9">CGMCC 4.5723</strain>
    </source>
</reference>
<keyword evidence="5 7" id="KW-0472">Membrane</keyword>
<dbReference type="Proteomes" id="UP000184452">
    <property type="component" value="Unassembled WGS sequence"/>
</dbReference>
<feature type="region of interest" description="Disordered" evidence="6">
    <location>
        <begin position="393"/>
        <end position="415"/>
    </location>
</feature>
<feature type="transmembrane region" description="Helical" evidence="7">
    <location>
        <begin position="45"/>
        <end position="70"/>
    </location>
</feature>
<protein>
    <submittedName>
        <fullName evidence="8">Aromatic acid exporter family member 1</fullName>
    </submittedName>
</protein>
<name>A0A1M6JBX4_9ACTN</name>
<dbReference type="STRING" id="758803.SAMN05421803_10675"/>
<keyword evidence="4 7" id="KW-1133">Transmembrane helix</keyword>
<feature type="transmembrane region" description="Helical" evidence="7">
    <location>
        <begin position="82"/>
        <end position="101"/>
    </location>
</feature>
<feature type="region of interest" description="Disordered" evidence="6">
    <location>
        <begin position="279"/>
        <end position="306"/>
    </location>
</feature>
<evidence type="ECO:0000256" key="7">
    <source>
        <dbReference type="SAM" id="Phobius"/>
    </source>
</evidence>